<evidence type="ECO:0000256" key="2">
    <source>
        <dbReference type="ARBA" id="ARBA00023125"/>
    </source>
</evidence>
<evidence type="ECO:0000256" key="3">
    <source>
        <dbReference type="ARBA" id="ARBA00023163"/>
    </source>
</evidence>
<dbReference type="InterPro" id="IPR001034">
    <property type="entry name" value="DeoR_HTH"/>
</dbReference>
<dbReference type="SUPFAM" id="SSF46785">
    <property type="entry name" value="Winged helix' DNA-binding domain"/>
    <property type="match status" value="1"/>
</dbReference>
<evidence type="ECO:0000313" key="6">
    <source>
        <dbReference type="Proteomes" id="UP000033740"/>
    </source>
</evidence>
<dbReference type="Pfam" id="PF08279">
    <property type="entry name" value="HTH_11"/>
    <property type="match status" value="1"/>
</dbReference>
<dbReference type="Pfam" id="PF13280">
    <property type="entry name" value="WYL"/>
    <property type="match status" value="1"/>
</dbReference>
<dbReference type="PATRIC" id="fig|582680.6.peg.115"/>
<dbReference type="InterPro" id="IPR036388">
    <property type="entry name" value="WH-like_DNA-bd_sf"/>
</dbReference>
<dbReference type="Pfam" id="PF25583">
    <property type="entry name" value="WCX"/>
    <property type="match status" value="1"/>
</dbReference>
<dbReference type="AlphaFoldDB" id="A0A0F0LXX7"/>
<proteinExistence type="predicted"/>
<gene>
    <name evidence="5" type="primary">birA_1</name>
    <name evidence="5" type="ORF">RS86_00113</name>
</gene>
<dbReference type="EC" id="6.3.4.15" evidence="5"/>
<comment type="caution">
    <text evidence="5">The sequence shown here is derived from an EMBL/GenBank/DDBJ whole genome shotgun (WGS) entry which is preliminary data.</text>
</comment>
<dbReference type="EMBL" id="JYIX01000013">
    <property type="protein sequence ID" value="KJL37155.1"/>
    <property type="molecule type" value="Genomic_DNA"/>
</dbReference>
<dbReference type="InterPro" id="IPR013196">
    <property type="entry name" value="HTH_11"/>
</dbReference>
<accession>A0A0F0LXX7</accession>
<keyword evidence="6" id="KW-1185">Reference proteome</keyword>
<dbReference type="PROSITE" id="PS51000">
    <property type="entry name" value="HTH_DEOR_2"/>
    <property type="match status" value="1"/>
</dbReference>
<keyword evidence="1" id="KW-0805">Transcription regulation</keyword>
<dbReference type="InterPro" id="IPR036390">
    <property type="entry name" value="WH_DNA-bd_sf"/>
</dbReference>
<organism evidence="5 6">
    <name type="scientific">Microbacterium azadirachtae</name>
    <dbReference type="NCBI Taxonomy" id="582680"/>
    <lineage>
        <taxon>Bacteria</taxon>
        <taxon>Bacillati</taxon>
        <taxon>Actinomycetota</taxon>
        <taxon>Actinomycetes</taxon>
        <taxon>Micrococcales</taxon>
        <taxon>Microbacteriaceae</taxon>
        <taxon>Microbacterium</taxon>
    </lineage>
</organism>
<dbReference type="Proteomes" id="UP000033740">
    <property type="component" value="Unassembled WGS sequence"/>
</dbReference>
<dbReference type="Gene3D" id="1.10.10.10">
    <property type="entry name" value="Winged helix-like DNA-binding domain superfamily/Winged helix DNA-binding domain"/>
    <property type="match status" value="1"/>
</dbReference>
<name>A0A0F0LXX7_9MICO</name>
<dbReference type="InterPro" id="IPR026881">
    <property type="entry name" value="WYL_dom"/>
</dbReference>
<sequence length="320" mass="35385">MTRTTGRTLALLSLLQIRREWSGAELRERLEVSDRTLRRDIEDLRELGYGIDATRGRHGGYRLGPGASVPPLALSDDESIAIAVGLRAAANGVVTGMEEAAGRALAKLEQSLSSAARSRISEVERALVPLDPSADAEGAVDPGIVAAIATAIDVRQRLRVDYTRHDGTDVQRIVEPHRIVHTVRRWYLVARDPERDAWRTLRIDRIRRPMMLREGFPVREIPEEALREFTAHSITTAPYRYRARVRMHASATQVRRHFDATVAVVTEEGAETCILVAGSRAPEEFALYLGASGIRFEVLEGDEVRAALRTVAARLAESAG</sequence>
<dbReference type="InterPro" id="IPR018356">
    <property type="entry name" value="Tscrpt_reg_HTH_DeoR_CS"/>
</dbReference>
<evidence type="ECO:0000313" key="5">
    <source>
        <dbReference type="EMBL" id="KJL37155.1"/>
    </source>
</evidence>
<dbReference type="GO" id="GO:0004077">
    <property type="term" value="F:biotin--[biotin carboxyl-carrier protein] ligase activity"/>
    <property type="evidence" value="ECO:0007669"/>
    <property type="project" value="UniProtKB-EC"/>
</dbReference>
<keyword evidence="3" id="KW-0804">Transcription</keyword>
<evidence type="ECO:0000256" key="1">
    <source>
        <dbReference type="ARBA" id="ARBA00023015"/>
    </source>
</evidence>
<protein>
    <submittedName>
        <fullName evidence="5">Bifunctional ligase/repressor BirA</fullName>
        <ecNumber evidence="5">6.3.4.15</ecNumber>
    </submittedName>
</protein>
<dbReference type="GO" id="GO:0003677">
    <property type="term" value="F:DNA binding"/>
    <property type="evidence" value="ECO:0007669"/>
    <property type="project" value="UniProtKB-KW"/>
</dbReference>
<dbReference type="PANTHER" id="PTHR34580">
    <property type="match status" value="1"/>
</dbReference>
<dbReference type="STRING" id="582680.RS86_00113"/>
<dbReference type="PANTHER" id="PTHR34580:SF3">
    <property type="entry name" value="PROTEIN PAFB"/>
    <property type="match status" value="1"/>
</dbReference>
<dbReference type="GO" id="GO:0003700">
    <property type="term" value="F:DNA-binding transcription factor activity"/>
    <property type="evidence" value="ECO:0007669"/>
    <property type="project" value="InterPro"/>
</dbReference>
<feature type="domain" description="HTH deoR-type" evidence="4">
    <location>
        <begin position="4"/>
        <end position="63"/>
    </location>
</feature>
<dbReference type="InterPro" id="IPR028349">
    <property type="entry name" value="PafC-like"/>
</dbReference>
<dbReference type="RefSeq" id="WP_045270260.1">
    <property type="nucleotide sequence ID" value="NZ_JYIX01000013.1"/>
</dbReference>
<reference evidence="5 6" key="1">
    <citation type="submission" date="2015-02" db="EMBL/GenBank/DDBJ databases">
        <title>Draft genome sequences of ten Microbacterium spp. with emphasis on heavy metal contaminated environments.</title>
        <authorList>
            <person name="Corretto E."/>
        </authorList>
    </citation>
    <scope>NUCLEOTIDE SEQUENCE [LARGE SCALE GENOMIC DNA]</scope>
    <source>
        <strain evidence="5 6">ARN176</strain>
    </source>
</reference>
<dbReference type="PROSITE" id="PS52050">
    <property type="entry name" value="WYL"/>
    <property type="match status" value="1"/>
</dbReference>
<evidence type="ECO:0000259" key="4">
    <source>
        <dbReference type="PROSITE" id="PS51000"/>
    </source>
</evidence>
<dbReference type="InterPro" id="IPR057727">
    <property type="entry name" value="WCX_dom"/>
</dbReference>
<dbReference type="PROSITE" id="PS00894">
    <property type="entry name" value="HTH_DEOR_1"/>
    <property type="match status" value="1"/>
</dbReference>
<keyword evidence="5" id="KW-0436">Ligase</keyword>
<dbReference type="InterPro" id="IPR051534">
    <property type="entry name" value="CBASS_pafABC_assoc_protein"/>
</dbReference>
<dbReference type="PIRSF" id="PIRSF016838">
    <property type="entry name" value="PafC"/>
    <property type="match status" value="1"/>
</dbReference>
<keyword evidence="2" id="KW-0238">DNA-binding</keyword>